<dbReference type="Pfam" id="PF00152">
    <property type="entry name" value="tRNA-synt_2"/>
    <property type="match status" value="1"/>
</dbReference>
<dbReference type="CDD" id="cd04100">
    <property type="entry name" value="Asp_Lys_Asn_RS_N"/>
    <property type="match status" value="1"/>
</dbReference>
<comment type="subunit">
    <text evidence="9">Homodimer.</text>
</comment>
<dbReference type="InterPro" id="IPR006195">
    <property type="entry name" value="aa-tRNA-synth_II"/>
</dbReference>
<evidence type="ECO:0000256" key="1">
    <source>
        <dbReference type="ARBA" id="ARBA00004496"/>
    </source>
</evidence>
<dbReference type="Gene3D" id="3.30.930.10">
    <property type="entry name" value="Bira Bifunctional Protein, Domain 2"/>
    <property type="match status" value="1"/>
</dbReference>
<dbReference type="EMBL" id="BAAAMK010000004">
    <property type="protein sequence ID" value="GAA1954676.1"/>
    <property type="molecule type" value="Genomic_DNA"/>
</dbReference>
<dbReference type="PRINTS" id="PR01042">
    <property type="entry name" value="TRNASYNTHASP"/>
</dbReference>
<comment type="similarity">
    <text evidence="2 9">Belongs to the class-II aminoacyl-tRNA synthetase family. Type 2 subfamily.</text>
</comment>
<proteinExistence type="inferred from homology"/>
<comment type="catalytic activity">
    <reaction evidence="9">
        <text>tRNA(Asp) + L-aspartate + ATP = L-aspartyl-tRNA(Asp) + AMP + diphosphate</text>
        <dbReference type="Rhea" id="RHEA:19649"/>
        <dbReference type="Rhea" id="RHEA-COMP:9660"/>
        <dbReference type="Rhea" id="RHEA-COMP:9678"/>
        <dbReference type="ChEBI" id="CHEBI:29991"/>
        <dbReference type="ChEBI" id="CHEBI:30616"/>
        <dbReference type="ChEBI" id="CHEBI:33019"/>
        <dbReference type="ChEBI" id="CHEBI:78442"/>
        <dbReference type="ChEBI" id="CHEBI:78516"/>
        <dbReference type="ChEBI" id="CHEBI:456215"/>
        <dbReference type="EC" id="6.1.1.12"/>
    </reaction>
</comment>
<evidence type="ECO:0000256" key="5">
    <source>
        <dbReference type="ARBA" id="ARBA00022741"/>
    </source>
</evidence>
<dbReference type="InterPro" id="IPR012340">
    <property type="entry name" value="NA-bd_OB-fold"/>
</dbReference>
<evidence type="ECO:0000259" key="10">
    <source>
        <dbReference type="PROSITE" id="PS50862"/>
    </source>
</evidence>
<dbReference type="RefSeq" id="WP_157416131.1">
    <property type="nucleotide sequence ID" value="NZ_BAAAMK010000004.1"/>
</dbReference>
<feature type="binding site" evidence="9">
    <location>
        <position position="182"/>
    </location>
    <ligand>
        <name>L-aspartate</name>
        <dbReference type="ChEBI" id="CHEBI:29991"/>
    </ligand>
</feature>
<reference evidence="11 12" key="1">
    <citation type="journal article" date="2019" name="Int. J. Syst. Evol. Microbiol.">
        <title>The Global Catalogue of Microorganisms (GCM) 10K type strain sequencing project: providing services to taxonomists for standard genome sequencing and annotation.</title>
        <authorList>
            <consortium name="The Broad Institute Genomics Platform"/>
            <consortium name="The Broad Institute Genome Sequencing Center for Infectious Disease"/>
            <person name="Wu L."/>
            <person name="Ma J."/>
        </authorList>
    </citation>
    <scope>NUCLEOTIDE SEQUENCE [LARGE SCALE GENOMIC DNA]</scope>
    <source>
        <strain evidence="11 12">JCM 13584</strain>
    </source>
</reference>
<dbReference type="SUPFAM" id="SSF55681">
    <property type="entry name" value="Class II aaRS and biotin synthetases"/>
    <property type="match status" value="1"/>
</dbReference>
<keyword evidence="6 9" id="KW-0067">ATP-binding</keyword>
<dbReference type="HAMAP" id="MF_02075">
    <property type="entry name" value="Asp_tRNA_synth_type2"/>
    <property type="match status" value="1"/>
</dbReference>
<dbReference type="EC" id="6.1.1.12" evidence="9"/>
<dbReference type="InterPro" id="IPR004364">
    <property type="entry name" value="Aa-tRNA-synt_II"/>
</dbReference>
<comment type="caution">
    <text evidence="9">Lacks conserved residue(s) required for the propagation of feature annotation.</text>
</comment>
<feature type="binding site" evidence="9">
    <location>
        <position position="375"/>
    </location>
    <ligand>
        <name>ATP</name>
        <dbReference type="ChEBI" id="CHEBI:30616"/>
    </ligand>
</feature>
<dbReference type="InterPro" id="IPR004523">
    <property type="entry name" value="Asp-tRNA_synthase_2"/>
</dbReference>
<keyword evidence="7 9" id="KW-0648">Protein biosynthesis</keyword>
<sequence>MNERTLVKNLAALPDGPVTIAGWVETVRDQKKVQFVILRDESGAVQVVNPALRELPEPAEGEAADQTAPARLATTEAISALSHGSFIRVTGELKHDERVKLGGIEVKLATLEVVSEANPETPIAADSSLDKRMDWRFLDLRNPKQALIFRIQTTFLHALRGVWVEKGLIEIQTPKLMASASESRAELFEVDYFEGKAYLAQSPQFFKQMAQAAGFGGIFEVGPAFRADPSFTSRHATEFTSVDTEISWIDSHEDVMALHEELIVAGFEAVVAKHGAAIQEHFGIELAVPSRPFPRIPLAEAKQIVADHGYVVPRADADMDPEGERQISAYVKETFGHDFVFLTDYASSIRPFYHMRHEGDASLTNSYDLIYNGVEISTGAQREHRIDVLVEQAKEKGLDPEELEFYLDFFRYGVPPHGGFGMGLARVLMLMLGESSIRETTYLFRGPTRLLP</sequence>
<keyword evidence="3 9" id="KW-0963">Cytoplasm</keyword>
<comment type="function">
    <text evidence="9">Catalyzes the attachment of L-aspartate to tRNA(Asp) in a two-step reaction: L-aspartate is first activated by ATP to form Asp-AMP and then transferred to the acceptor end of tRNA(Asp).</text>
</comment>
<feature type="region of interest" description="Aspartate" evidence="9">
    <location>
        <begin position="204"/>
        <end position="207"/>
    </location>
</feature>
<feature type="binding site" evidence="9">
    <location>
        <position position="226"/>
    </location>
    <ligand>
        <name>L-aspartate</name>
        <dbReference type="ChEBI" id="CHEBI:29991"/>
    </ligand>
</feature>
<dbReference type="Gene3D" id="2.40.50.140">
    <property type="entry name" value="Nucleic acid-binding proteins"/>
    <property type="match status" value="1"/>
</dbReference>
<dbReference type="GO" id="GO:0016874">
    <property type="term" value="F:ligase activity"/>
    <property type="evidence" value="ECO:0007669"/>
    <property type="project" value="UniProtKB-KW"/>
</dbReference>
<name>A0ABN2QLJ1_9MICO</name>
<dbReference type="PANTHER" id="PTHR43450:SF1">
    <property type="entry name" value="ASPARTATE--TRNA LIGASE, CYTOPLASMIC"/>
    <property type="match status" value="1"/>
</dbReference>
<keyword evidence="4 9" id="KW-0436">Ligase</keyword>
<feature type="binding site" evidence="9">
    <location>
        <begin position="423"/>
        <end position="426"/>
    </location>
    <ligand>
        <name>ATP</name>
        <dbReference type="ChEBI" id="CHEBI:30616"/>
    </ligand>
</feature>
<dbReference type="PROSITE" id="PS50862">
    <property type="entry name" value="AA_TRNA_LIGASE_II"/>
    <property type="match status" value="1"/>
</dbReference>
<feature type="binding site" evidence="9">
    <location>
        <position position="378"/>
    </location>
    <ligand>
        <name>L-aspartate</name>
        <dbReference type="ChEBI" id="CHEBI:29991"/>
    </ligand>
</feature>
<feature type="binding site" evidence="9">
    <location>
        <position position="382"/>
    </location>
    <ligand>
        <name>L-aspartate</name>
        <dbReference type="ChEBI" id="CHEBI:29991"/>
    </ligand>
</feature>
<keyword evidence="8 9" id="KW-0030">Aminoacyl-tRNA synthetase</keyword>
<gene>
    <name evidence="9 11" type="primary">aspS</name>
    <name evidence="11" type="ORF">GCM10009717_20710</name>
</gene>
<feature type="domain" description="Aminoacyl-transfer RNA synthetases class-II family profile" evidence="10">
    <location>
        <begin position="149"/>
        <end position="452"/>
    </location>
</feature>
<comment type="subcellular location">
    <subcellularLocation>
        <location evidence="1 9">Cytoplasm</location>
    </subcellularLocation>
</comment>
<accession>A0ABN2QLJ1</accession>
<organism evidence="11 12">
    <name type="scientific">Agromyces allii</name>
    <dbReference type="NCBI Taxonomy" id="393607"/>
    <lineage>
        <taxon>Bacteria</taxon>
        <taxon>Bacillati</taxon>
        <taxon>Actinomycetota</taxon>
        <taxon>Actinomycetes</taxon>
        <taxon>Micrococcales</taxon>
        <taxon>Microbacteriaceae</taxon>
        <taxon>Agromyces</taxon>
    </lineage>
</organism>
<evidence type="ECO:0000256" key="3">
    <source>
        <dbReference type="ARBA" id="ARBA00022490"/>
    </source>
</evidence>
<dbReference type="InterPro" id="IPR045864">
    <property type="entry name" value="aa-tRNA-synth_II/BPL/LPL"/>
</dbReference>
<dbReference type="Pfam" id="PF01336">
    <property type="entry name" value="tRNA_anti-codon"/>
    <property type="match status" value="1"/>
</dbReference>
<dbReference type="NCBIfam" id="NF003483">
    <property type="entry name" value="PRK05159.1"/>
    <property type="match status" value="1"/>
</dbReference>
<evidence type="ECO:0000256" key="9">
    <source>
        <dbReference type="HAMAP-Rule" id="MF_02075"/>
    </source>
</evidence>
<evidence type="ECO:0000256" key="8">
    <source>
        <dbReference type="ARBA" id="ARBA00023146"/>
    </source>
</evidence>
<dbReference type="PANTHER" id="PTHR43450">
    <property type="entry name" value="ASPARTYL-TRNA SYNTHETASE"/>
    <property type="match status" value="1"/>
</dbReference>
<dbReference type="InterPro" id="IPR002312">
    <property type="entry name" value="Asp/Asn-tRNA-synth_IIb"/>
</dbReference>
<dbReference type="InterPro" id="IPR004365">
    <property type="entry name" value="NA-bd_OB_tRNA"/>
</dbReference>
<dbReference type="Proteomes" id="UP001499954">
    <property type="component" value="Unassembled WGS sequence"/>
</dbReference>
<evidence type="ECO:0000256" key="4">
    <source>
        <dbReference type="ARBA" id="ARBA00022598"/>
    </source>
</evidence>
<evidence type="ECO:0000313" key="12">
    <source>
        <dbReference type="Proteomes" id="UP001499954"/>
    </source>
</evidence>
<dbReference type="SUPFAM" id="SSF50249">
    <property type="entry name" value="Nucleic acid-binding proteins"/>
    <property type="match status" value="1"/>
</dbReference>
<comment type="caution">
    <text evidence="11">The sequence shown here is derived from an EMBL/GenBank/DDBJ whole genome shotgun (WGS) entry which is preliminary data.</text>
</comment>
<protein>
    <recommendedName>
        <fullName evidence="9">Aspartate--tRNA ligase</fullName>
        <ecNumber evidence="9">6.1.1.12</ecNumber>
    </recommendedName>
    <alternativeName>
        <fullName evidence="9">Aspartyl-tRNA synthetase</fullName>
        <shortName evidence="9">AspRS</shortName>
    </alternativeName>
</protein>
<keyword evidence="5 9" id="KW-0547">Nucleotide-binding</keyword>
<evidence type="ECO:0000256" key="2">
    <source>
        <dbReference type="ARBA" id="ARBA00005312"/>
    </source>
</evidence>
<evidence type="ECO:0000256" key="7">
    <source>
        <dbReference type="ARBA" id="ARBA00022917"/>
    </source>
</evidence>
<evidence type="ECO:0000256" key="6">
    <source>
        <dbReference type="ARBA" id="ARBA00022840"/>
    </source>
</evidence>
<evidence type="ECO:0000313" key="11">
    <source>
        <dbReference type="EMBL" id="GAA1954676.1"/>
    </source>
</evidence>
<keyword evidence="12" id="KW-1185">Reference proteome</keyword>